<dbReference type="Proteomes" id="UP000225379">
    <property type="component" value="Unassembled WGS sequence"/>
</dbReference>
<sequence>MAEPVPFRFETDQVMGVATPGCEGLAGKQQPRLRETSAAVRLLNPMSTQVMQASSWIWSGRSAMVASLIERAGRHSLVRLKRQAILAQILGALEALQRAGVGVRVIMPLWDDKPVEFLADAPTMPVKALVARLLKRGMGTVTHDVMFVGDLQPDHLAALQAKSLDLDALRQQSRRTAPCPPAR</sequence>
<evidence type="ECO:0000313" key="2">
    <source>
        <dbReference type="Proteomes" id="UP000225379"/>
    </source>
</evidence>
<gene>
    <name evidence="1" type="ORF">CRT60_01235</name>
</gene>
<dbReference type="AlphaFoldDB" id="A0A2B8BD56"/>
<accession>A0A2B8BD56</accession>
<reference evidence="2" key="1">
    <citation type="submission" date="2017-10" db="EMBL/GenBank/DDBJ databases">
        <authorList>
            <person name="Kravchenko I.K."/>
            <person name="Grouzdev D.S."/>
        </authorList>
    </citation>
    <scope>NUCLEOTIDE SEQUENCE [LARGE SCALE GENOMIC DNA]</scope>
    <source>
        <strain evidence="2">B2</strain>
    </source>
</reference>
<name>A0A2B8BD56_9PROT</name>
<keyword evidence="2" id="KW-1185">Reference proteome</keyword>
<proteinExistence type="predicted"/>
<evidence type="ECO:0000313" key="1">
    <source>
        <dbReference type="EMBL" id="PGH59284.1"/>
    </source>
</evidence>
<protein>
    <submittedName>
        <fullName evidence="1">Uncharacterized protein</fullName>
    </submittedName>
</protein>
<organism evidence="1 2">
    <name type="scientific">Azospirillum palustre</name>
    <dbReference type="NCBI Taxonomy" id="2044885"/>
    <lineage>
        <taxon>Bacteria</taxon>
        <taxon>Pseudomonadati</taxon>
        <taxon>Pseudomonadota</taxon>
        <taxon>Alphaproteobacteria</taxon>
        <taxon>Rhodospirillales</taxon>
        <taxon>Azospirillaceae</taxon>
        <taxon>Azospirillum</taxon>
    </lineage>
</organism>
<comment type="caution">
    <text evidence="1">The sequence shown here is derived from an EMBL/GenBank/DDBJ whole genome shotgun (WGS) entry which is preliminary data.</text>
</comment>
<dbReference type="EMBL" id="PDKW01000036">
    <property type="protein sequence ID" value="PGH59284.1"/>
    <property type="molecule type" value="Genomic_DNA"/>
</dbReference>